<feature type="domain" description="DOD-type homing endonuclease" evidence="3">
    <location>
        <begin position="376"/>
        <end position="508"/>
    </location>
</feature>
<evidence type="ECO:0000313" key="4">
    <source>
        <dbReference type="EMBL" id="QJA77154.1"/>
    </source>
</evidence>
<dbReference type="PROSITE" id="PS50817">
    <property type="entry name" value="INTEIN_N_TER"/>
    <property type="match status" value="1"/>
</dbReference>
<dbReference type="InterPro" id="IPR006142">
    <property type="entry name" value="INTEIN"/>
</dbReference>
<keyword evidence="2" id="KW-0651">Protein splicing</keyword>
<protein>
    <submittedName>
        <fullName evidence="4">Putative ATPase domain containing protein</fullName>
    </submittedName>
</protein>
<dbReference type="EMBL" id="MT142266">
    <property type="protein sequence ID" value="QJA77154.1"/>
    <property type="molecule type" value="Genomic_DNA"/>
</dbReference>
<dbReference type="InterPro" id="IPR004042">
    <property type="entry name" value="Intein_endonuc_central"/>
</dbReference>
<evidence type="ECO:0000259" key="3">
    <source>
        <dbReference type="PROSITE" id="PS50819"/>
    </source>
</evidence>
<dbReference type="PRINTS" id="PR00379">
    <property type="entry name" value="INTEIN"/>
</dbReference>
<dbReference type="SMART" id="SM00306">
    <property type="entry name" value="HintN"/>
    <property type="match status" value="1"/>
</dbReference>
<dbReference type="AlphaFoldDB" id="A0A6M3K4W4"/>
<dbReference type="Gene3D" id="3.10.28.10">
    <property type="entry name" value="Homing endonucleases"/>
    <property type="match status" value="1"/>
</dbReference>
<dbReference type="InterPro" id="IPR006141">
    <property type="entry name" value="Intein_N"/>
</dbReference>
<dbReference type="SUPFAM" id="SSF51294">
    <property type="entry name" value="Hedgehog/intein (Hint) domain"/>
    <property type="match status" value="1"/>
</dbReference>
<dbReference type="SUPFAM" id="SSF52540">
    <property type="entry name" value="P-loop containing nucleoside triphosphate hydrolases"/>
    <property type="match status" value="1"/>
</dbReference>
<evidence type="ECO:0000256" key="2">
    <source>
        <dbReference type="ARBA" id="ARBA00023000"/>
    </source>
</evidence>
<name>A0A6M3K4W4_9ZZZZ</name>
<dbReference type="PROSITE" id="PS50818">
    <property type="entry name" value="INTEIN_C_TER"/>
    <property type="match status" value="1"/>
</dbReference>
<dbReference type="Pfam" id="PF14528">
    <property type="entry name" value="LAGLIDADG_3"/>
    <property type="match status" value="1"/>
</dbReference>
<dbReference type="SMART" id="SM00305">
    <property type="entry name" value="HintC"/>
    <property type="match status" value="1"/>
</dbReference>
<sequence>MEGIMMDNILTGNNKDLREIILKQREGRSIDKWEGTCLDYLYLIKERPDIANFAPGRIYNMIMKYGIEEVDESLKTRGYEDLVRYKFFDNRIYGTLEAIHDIMKFLKAAARRTETSKRILMMVGPVSSGKSTISYWIKRGLEMDDVPVYTIKDCPLHEDPLHVIPITDRPYWNNILGMKIEGNLCPVCLQRLKKEYSDERGNVRWEEVPVESFKFSEQERAGIGTFAPSDPKCVSGDTLLLSNLGILEFSEIQDNLKTEMGDSCVFETVIDGIKGIEKTSCFYNNGIQETLKIKTKFGYEETLTKEHPLLVLRDGTLQWIKGKNLEEGDYITLKRGQMMFGSNDDLPIFNYNGPNSRGNNVNMTFPEKLTPELSKILGYLVSEGSHDRYAMWFSNMNKRLIDDFNYNFYKVFNVMPKIYERCSSVSSVKLCSYLDNVCSIKHYSENKDIPLIIRRASKNNVLSFLEGLFWGDGTISTRKSVKSNRFKYGSKSEKLIKQLQVILLNMGIVSSKGTVVSKDGFVNYELIVNGDDVIKLIDLIPSLRDKKTDDGNFIDVRENSNWDVLPNMQPIFEEIVNKVREKKGPIYKLSKISKLNRYKSYSEHGRFPRRSTVIQIVNEIEKMGLDFMDEVSYLKEIANSDMVWLKLESIEDGGYQQVYDITVPRTHSFCANGFINHNSQDVSELIGRVNMALISKYGEDDPRGYNFNGELQVANRGIIEYIEILKADAKLHYVLITLAQEQLIKAPGFPQMYIDSLIISHTNQTEFDSFRADKKNEALHDRIYEVEVPLNVRINDEVKIYEKMIRESDFRDIHIAPHTLRIAAEFAVLSRLVKSTKVSSLVEKMKIYNGERTEEFAKQEVDVKSLLQEGKDSGEGMSGISPRFIINALNIALGMKESKKCINPIDVIRALRANFDHHIGTSDEDKERFTNILIGEKESVSSEFKDIAKKEVNRAFLYAYEEQAQTLFENYMKSVTSFCKKEKVLDSITGEYSDPDEKLMRSIEELASVPVNSKAEFRNSIFVHKVDSLERGRSFTYKDYPILKESVEKKLIGDLKNLVSLSLGDTTATDPKIKKRREKALERLMETGHCESCANSILSFVAEILRREG</sequence>
<dbReference type="InterPro" id="IPR003586">
    <property type="entry name" value="Hint_dom_C"/>
</dbReference>
<dbReference type="GO" id="GO:0016539">
    <property type="term" value="P:intein-mediated protein splicing"/>
    <property type="evidence" value="ECO:0007669"/>
    <property type="project" value="InterPro"/>
</dbReference>
<dbReference type="Pfam" id="PF08298">
    <property type="entry name" value="AAA_PrkA"/>
    <property type="match status" value="2"/>
</dbReference>
<dbReference type="PROSITE" id="PS50819">
    <property type="entry name" value="INTEIN_ENDONUCLEASE"/>
    <property type="match status" value="1"/>
</dbReference>
<dbReference type="PANTHER" id="PTHR30267:SF2">
    <property type="entry name" value="PROTEIN PRKA"/>
    <property type="match status" value="1"/>
</dbReference>
<dbReference type="InterPro" id="IPR030934">
    <property type="entry name" value="Intein_C"/>
</dbReference>
<accession>A0A6M3K4W4</accession>
<reference evidence="4" key="1">
    <citation type="submission" date="2020-03" db="EMBL/GenBank/DDBJ databases">
        <title>The deep terrestrial virosphere.</title>
        <authorList>
            <person name="Holmfeldt K."/>
            <person name="Nilsson E."/>
            <person name="Simone D."/>
            <person name="Lopez-Fernandez M."/>
            <person name="Wu X."/>
            <person name="de Brujin I."/>
            <person name="Lundin D."/>
            <person name="Andersson A."/>
            <person name="Bertilsson S."/>
            <person name="Dopson M."/>
        </authorList>
    </citation>
    <scope>NUCLEOTIDE SEQUENCE</scope>
    <source>
        <strain evidence="4">MM415A01358</strain>
    </source>
</reference>
<dbReference type="SUPFAM" id="SSF55608">
    <property type="entry name" value="Homing endonucleases"/>
    <property type="match status" value="1"/>
</dbReference>
<dbReference type="InterPro" id="IPR013153">
    <property type="entry name" value="Prk_AAA"/>
</dbReference>
<dbReference type="SMART" id="SM00763">
    <property type="entry name" value="AAA_PrkA"/>
    <property type="match status" value="2"/>
</dbReference>
<dbReference type="InterPro" id="IPR036844">
    <property type="entry name" value="Hint_dom_sf"/>
</dbReference>
<evidence type="ECO:0000256" key="1">
    <source>
        <dbReference type="ARBA" id="ARBA00022813"/>
    </source>
</evidence>
<dbReference type="InterPro" id="IPR027417">
    <property type="entry name" value="P-loop_NTPase"/>
</dbReference>
<dbReference type="NCBIfam" id="TIGR01443">
    <property type="entry name" value="intein_Cterm"/>
    <property type="match status" value="1"/>
</dbReference>
<keyword evidence="1" id="KW-0068">Autocatalytic cleavage</keyword>
<dbReference type="Gene3D" id="2.170.16.10">
    <property type="entry name" value="Hedgehog/Intein (Hint) domain"/>
    <property type="match status" value="2"/>
</dbReference>
<dbReference type="GO" id="GO:0004519">
    <property type="term" value="F:endonuclease activity"/>
    <property type="evidence" value="ECO:0007669"/>
    <property type="project" value="InterPro"/>
</dbReference>
<dbReference type="Pfam" id="PF06798">
    <property type="entry name" value="PrkA"/>
    <property type="match status" value="1"/>
</dbReference>
<gene>
    <name evidence="4" type="ORF">MM415A01358_0010</name>
</gene>
<dbReference type="InterPro" id="IPR003587">
    <property type="entry name" value="Hint_dom_N"/>
</dbReference>
<dbReference type="InterPro" id="IPR004860">
    <property type="entry name" value="LAGLIDADG_dom"/>
</dbReference>
<dbReference type="CDD" id="cd00081">
    <property type="entry name" value="Hint"/>
    <property type="match status" value="1"/>
</dbReference>
<dbReference type="GO" id="GO:0004672">
    <property type="term" value="F:protein kinase activity"/>
    <property type="evidence" value="ECO:0007669"/>
    <property type="project" value="TreeGrafter"/>
</dbReference>
<dbReference type="PANTHER" id="PTHR30267">
    <property type="entry name" value="PROTEIN KINASE PRKA"/>
    <property type="match status" value="1"/>
</dbReference>
<dbReference type="InterPro" id="IPR027434">
    <property type="entry name" value="Homing_endonucl"/>
</dbReference>
<dbReference type="InterPro" id="IPR010650">
    <property type="entry name" value="PrkA_C"/>
</dbReference>
<organism evidence="4">
    <name type="scientific">viral metagenome</name>
    <dbReference type="NCBI Taxonomy" id="1070528"/>
    <lineage>
        <taxon>unclassified sequences</taxon>
        <taxon>metagenomes</taxon>
        <taxon>organismal metagenomes</taxon>
    </lineage>
</organism>
<proteinExistence type="predicted"/>